<organism evidence="1 2">
    <name type="scientific">Galerina marginata (strain CBS 339.88)</name>
    <dbReference type="NCBI Taxonomy" id="685588"/>
    <lineage>
        <taxon>Eukaryota</taxon>
        <taxon>Fungi</taxon>
        <taxon>Dikarya</taxon>
        <taxon>Basidiomycota</taxon>
        <taxon>Agaricomycotina</taxon>
        <taxon>Agaricomycetes</taxon>
        <taxon>Agaricomycetidae</taxon>
        <taxon>Agaricales</taxon>
        <taxon>Agaricineae</taxon>
        <taxon>Strophariaceae</taxon>
        <taxon>Galerina</taxon>
    </lineage>
</organism>
<reference evidence="2" key="1">
    <citation type="journal article" date="2014" name="Proc. Natl. Acad. Sci. U.S.A.">
        <title>Extensive sampling of basidiomycete genomes demonstrates inadequacy of the white-rot/brown-rot paradigm for wood decay fungi.</title>
        <authorList>
            <person name="Riley R."/>
            <person name="Salamov A.A."/>
            <person name="Brown D.W."/>
            <person name="Nagy L.G."/>
            <person name="Floudas D."/>
            <person name="Held B.W."/>
            <person name="Levasseur A."/>
            <person name="Lombard V."/>
            <person name="Morin E."/>
            <person name="Otillar R."/>
            <person name="Lindquist E.A."/>
            <person name="Sun H."/>
            <person name="LaButti K.M."/>
            <person name="Schmutz J."/>
            <person name="Jabbour D."/>
            <person name="Luo H."/>
            <person name="Baker S.E."/>
            <person name="Pisabarro A.G."/>
            <person name="Walton J.D."/>
            <person name="Blanchette R.A."/>
            <person name="Henrissat B."/>
            <person name="Martin F."/>
            <person name="Cullen D."/>
            <person name="Hibbett D.S."/>
            <person name="Grigoriev I.V."/>
        </authorList>
    </citation>
    <scope>NUCLEOTIDE SEQUENCE [LARGE SCALE GENOMIC DNA]</scope>
    <source>
        <strain evidence="2">CBS 339.88</strain>
    </source>
</reference>
<sequence length="199" mass="21579">MRGLYPRWAAWTCSGATYADGEPVVDDDDDGVDASSSFGRSKHAPRFSINIFPHKYNPHREHRGAHPLRSCHLFVSLLGWAGLLLNNHSSLALCNLPPYFVLVWPSLRSSISGYLTSKSRSTQLEEQYGEEAADVLTRLGSTEAAAEALPTVSSTPVAAGSSAPAYEALTYALDPHHGIGDSSRTLASRRRSLALGTRR</sequence>
<keyword evidence="2" id="KW-1185">Reference proteome</keyword>
<evidence type="ECO:0000313" key="1">
    <source>
        <dbReference type="EMBL" id="KDR70372.1"/>
    </source>
</evidence>
<dbReference type="HOGENOM" id="CLU_1372299_0_0_1"/>
<gene>
    <name evidence="1" type="ORF">GALMADRAFT_144676</name>
</gene>
<accession>A0A067SK41</accession>
<dbReference type="AlphaFoldDB" id="A0A067SK41"/>
<name>A0A067SK41_GALM3</name>
<proteinExistence type="predicted"/>
<protein>
    <submittedName>
        <fullName evidence="1">Uncharacterized protein</fullName>
    </submittedName>
</protein>
<evidence type="ECO:0000313" key="2">
    <source>
        <dbReference type="Proteomes" id="UP000027222"/>
    </source>
</evidence>
<dbReference type="EMBL" id="KL142397">
    <property type="protein sequence ID" value="KDR70372.1"/>
    <property type="molecule type" value="Genomic_DNA"/>
</dbReference>
<dbReference type="Proteomes" id="UP000027222">
    <property type="component" value="Unassembled WGS sequence"/>
</dbReference>